<dbReference type="SUPFAM" id="SSF88659">
    <property type="entry name" value="Sigma3 and sigma4 domains of RNA polymerase sigma factors"/>
    <property type="match status" value="1"/>
</dbReference>
<name>A0A644YJT7_9ZZZZ</name>
<dbReference type="GO" id="GO:0016987">
    <property type="term" value="F:sigma factor activity"/>
    <property type="evidence" value="ECO:0007669"/>
    <property type="project" value="InterPro"/>
</dbReference>
<organism evidence="2">
    <name type="scientific">bioreactor metagenome</name>
    <dbReference type="NCBI Taxonomy" id="1076179"/>
    <lineage>
        <taxon>unclassified sequences</taxon>
        <taxon>metagenomes</taxon>
        <taxon>ecological metagenomes</taxon>
    </lineage>
</organism>
<dbReference type="InterPro" id="IPR013324">
    <property type="entry name" value="RNA_pol_sigma_r3/r4-like"/>
</dbReference>
<evidence type="ECO:0000259" key="1">
    <source>
        <dbReference type="Pfam" id="PF08281"/>
    </source>
</evidence>
<proteinExistence type="predicted"/>
<dbReference type="Pfam" id="PF08281">
    <property type="entry name" value="Sigma70_r4_2"/>
    <property type="match status" value="1"/>
</dbReference>
<accession>A0A644YJT7</accession>
<comment type="caution">
    <text evidence="2">The sequence shown here is derived from an EMBL/GenBank/DDBJ whole genome shotgun (WGS) entry which is preliminary data.</text>
</comment>
<dbReference type="GO" id="GO:0003677">
    <property type="term" value="F:DNA binding"/>
    <property type="evidence" value="ECO:0007669"/>
    <property type="project" value="InterPro"/>
</dbReference>
<evidence type="ECO:0000313" key="2">
    <source>
        <dbReference type="EMBL" id="MPM28746.1"/>
    </source>
</evidence>
<dbReference type="GO" id="GO:0006352">
    <property type="term" value="P:DNA-templated transcription initiation"/>
    <property type="evidence" value="ECO:0007669"/>
    <property type="project" value="InterPro"/>
</dbReference>
<sequence length="144" mass="16297">MPTINLKDFYPWHTTNEYIEVSEEVAAELLADNRYEKAYQRRVFYNKAQYSLDAGDGIENAALPSGLSMDEMIEYGLTICELCRALNSLPDAQGRRIDAHYILGKSYKQIANEEGVDESAVRASVRRGLQAMRRYLLTASGFGF</sequence>
<dbReference type="Gene3D" id="1.10.10.10">
    <property type="entry name" value="Winged helix-like DNA-binding domain superfamily/Winged helix DNA-binding domain"/>
    <property type="match status" value="1"/>
</dbReference>
<dbReference type="InterPro" id="IPR013249">
    <property type="entry name" value="RNA_pol_sigma70_r4_t2"/>
</dbReference>
<feature type="domain" description="RNA polymerase sigma factor 70 region 4 type 2" evidence="1">
    <location>
        <begin position="84"/>
        <end position="132"/>
    </location>
</feature>
<gene>
    <name evidence="2" type="ORF">SDC9_75274</name>
</gene>
<dbReference type="AlphaFoldDB" id="A0A644YJT7"/>
<protein>
    <recommendedName>
        <fullName evidence="1">RNA polymerase sigma factor 70 region 4 type 2 domain-containing protein</fullName>
    </recommendedName>
</protein>
<reference evidence="2" key="1">
    <citation type="submission" date="2019-08" db="EMBL/GenBank/DDBJ databases">
        <authorList>
            <person name="Kucharzyk K."/>
            <person name="Murdoch R.W."/>
            <person name="Higgins S."/>
            <person name="Loffler F."/>
        </authorList>
    </citation>
    <scope>NUCLEOTIDE SEQUENCE</scope>
</reference>
<dbReference type="InterPro" id="IPR036388">
    <property type="entry name" value="WH-like_DNA-bd_sf"/>
</dbReference>
<dbReference type="EMBL" id="VSSQ01005336">
    <property type="protein sequence ID" value="MPM28746.1"/>
    <property type="molecule type" value="Genomic_DNA"/>
</dbReference>